<sequence length="207" mass="23818">MRALVRAGRRRWRRFSDCHFEIRRLRQQPALLIITPTKYKFYPRRGELSESRWPPPPMDVRKPRGNPDPLLTPREGIGYLMEGDQTERQYRGNGSPKLSLTGQNVTAEIVISLPYSVERFPHFTIPRCRNTFRELTAAVITNVVTSINSDDLKCASKGWSEFQAGLEQMAKLHCLNKDWRNVAPSSAPNIMLKRRMSSGCTTMHKTC</sequence>
<comment type="caution">
    <text evidence="2">The sequence shown here is derived from an EMBL/GenBank/DDBJ whole genome shotgun (WGS) entry which is preliminary data.</text>
</comment>
<evidence type="ECO:0000256" key="1">
    <source>
        <dbReference type="SAM" id="MobiDB-lite"/>
    </source>
</evidence>
<organism evidence="2 3">
    <name type="scientific">Eumeta variegata</name>
    <name type="common">Bagworm moth</name>
    <name type="synonym">Eumeta japonica</name>
    <dbReference type="NCBI Taxonomy" id="151549"/>
    <lineage>
        <taxon>Eukaryota</taxon>
        <taxon>Metazoa</taxon>
        <taxon>Ecdysozoa</taxon>
        <taxon>Arthropoda</taxon>
        <taxon>Hexapoda</taxon>
        <taxon>Insecta</taxon>
        <taxon>Pterygota</taxon>
        <taxon>Neoptera</taxon>
        <taxon>Endopterygota</taxon>
        <taxon>Lepidoptera</taxon>
        <taxon>Glossata</taxon>
        <taxon>Ditrysia</taxon>
        <taxon>Tineoidea</taxon>
        <taxon>Psychidae</taxon>
        <taxon>Oiketicinae</taxon>
        <taxon>Eumeta</taxon>
    </lineage>
</organism>
<name>A0A4C2A5S8_EUMVA</name>
<reference evidence="2 3" key="1">
    <citation type="journal article" date="2019" name="Commun. Biol.">
        <title>The bagworm genome reveals a unique fibroin gene that provides high tensile strength.</title>
        <authorList>
            <person name="Kono N."/>
            <person name="Nakamura H."/>
            <person name="Ohtoshi R."/>
            <person name="Tomita M."/>
            <person name="Numata K."/>
            <person name="Arakawa K."/>
        </authorList>
    </citation>
    <scope>NUCLEOTIDE SEQUENCE [LARGE SCALE GENOMIC DNA]</scope>
</reference>
<protein>
    <submittedName>
        <fullName evidence="2">Uncharacterized protein</fullName>
    </submittedName>
</protein>
<gene>
    <name evidence="2" type="ORF">EVAR_71371_1</name>
</gene>
<dbReference type="Proteomes" id="UP000299102">
    <property type="component" value="Unassembled WGS sequence"/>
</dbReference>
<feature type="region of interest" description="Disordered" evidence="1">
    <location>
        <begin position="46"/>
        <end position="74"/>
    </location>
</feature>
<accession>A0A4C2A5S8</accession>
<dbReference type="AlphaFoldDB" id="A0A4C2A5S8"/>
<evidence type="ECO:0000313" key="3">
    <source>
        <dbReference type="Proteomes" id="UP000299102"/>
    </source>
</evidence>
<dbReference type="EMBL" id="BGZK01002590">
    <property type="protein sequence ID" value="GBP95152.1"/>
    <property type="molecule type" value="Genomic_DNA"/>
</dbReference>
<proteinExistence type="predicted"/>
<keyword evidence="3" id="KW-1185">Reference proteome</keyword>
<evidence type="ECO:0000313" key="2">
    <source>
        <dbReference type="EMBL" id="GBP95152.1"/>
    </source>
</evidence>